<feature type="region of interest" description="Disordered" evidence="2">
    <location>
        <begin position="280"/>
        <end position="326"/>
    </location>
</feature>
<reference evidence="3" key="1">
    <citation type="journal article" date="2004" name="Nature">
        <title>Genome duplication in the teleost fish Tetraodon nigroviridis reveals the early vertebrate proto-karyotype.</title>
        <authorList>
            <person name="Jaillon O."/>
            <person name="Aury J.-M."/>
            <person name="Brunet F."/>
            <person name="Petit J.-L."/>
            <person name="Stange-Thomann N."/>
            <person name="Mauceli E."/>
            <person name="Bouneau L."/>
            <person name="Fischer C."/>
            <person name="Ozouf-Costaz C."/>
            <person name="Bernot A."/>
            <person name="Nicaud S."/>
            <person name="Jaffe D."/>
            <person name="Fisher S."/>
            <person name="Lutfalla G."/>
            <person name="Dossat C."/>
            <person name="Segurens B."/>
            <person name="Dasilva C."/>
            <person name="Salanoubat M."/>
            <person name="Levy M."/>
            <person name="Boudet N."/>
            <person name="Castellano S."/>
            <person name="Anthouard V."/>
            <person name="Jubin C."/>
            <person name="Castelli V."/>
            <person name="Katinka M."/>
            <person name="Vacherie B."/>
            <person name="Biemont C."/>
            <person name="Skalli Z."/>
            <person name="Cattolico L."/>
            <person name="Poulain J."/>
            <person name="De Berardinis V."/>
            <person name="Cruaud C."/>
            <person name="Duprat S."/>
            <person name="Brottier P."/>
            <person name="Coutanceau J.-P."/>
            <person name="Gouzy J."/>
            <person name="Parra G."/>
            <person name="Lardier G."/>
            <person name="Chapple C."/>
            <person name="McKernan K.J."/>
            <person name="McEwan P."/>
            <person name="Bosak S."/>
            <person name="Kellis M."/>
            <person name="Volff J.-N."/>
            <person name="Guigo R."/>
            <person name="Zody M.C."/>
            <person name="Mesirov J."/>
            <person name="Lindblad-Toh K."/>
            <person name="Birren B."/>
            <person name="Nusbaum C."/>
            <person name="Kahn D."/>
            <person name="Robinson-Rechavi M."/>
            <person name="Laudet V."/>
            <person name="Schachter V."/>
            <person name="Quetier F."/>
            <person name="Saurin W."/>
            <person name="Scarpelli C."/>
            <person name="Wincker P."/>
            <person name="Lander E.S."/>
            <person name="Weissenbach J."/>
            <person name="Roest Crollius H."/>
        </authorList>
    </citation>
    <scope>NUCLEOTIDE SEQUENCE [LARGE SCALE GENOMIC DNA]</scope>
</reference>
<feature type="region of interest" description="Disordered" evidence="2">
    <location>
        <begin position="373"/>
        <end position="396"/>
    </location>
</feature>
<protein>
    <submittedName>
        <fullName evidence="3">(spotted green pufferfish) hypothetical protein</fullName>
    </submittedName>
</protein>
<feature type="compositionally biased region" description="Polar residues" evidence="2">
    <location>
        <begin position="243"/>
        <end position="258"/>
    </location>
</feature>
<keyword evidence="1" id="KW-0597">Phosphoprotein</keyword>
<name>Q4T3U5_TETNG</name>
<feature type="region of interest" description="Disordered" evidence="2">
    <location>
        <begin position="720"/>
        <end position="916"/>
    </location>
</feature>
<feature type="compositionally biased region" description="Acidic residues" evidence="2">
    <location>
        <begin position="147"/>
        <end position="156"/>
    </location>
</feature>
<reference evidence="3" key="2">
    <citation type="submission" date="2004-02" db="EMBL/GenBank/DDBJ databases">
        <authorList>
            <consortium name="Genoscope"/>
            <consortium name="Whitehead Institute Centre for Genome Research"/>
        </authorList>
    </citation>
    <scope>NUCLEOTIDE SEQUENCE</scope>
</reference>
<organism evidence="3">
    <name type="scientific">Tetraodon nigroviridis</name>
    <name type="common">Spotted green pufferfish</name>
    <name type="synonym">Chelonodon nigroviridis</name>
    <dbReference type="NCBI Taxonomy" id="99883"/>
    <lineage>
        <taxon>Eukaryota</taxon>
        <taxon>Metazoa</taxon>
        <taxon>Chordata</taxon>
        <taxon>Craniata</taxon>
        <taxon>Vertebrata</taxon>
        <taxon>Euteleostomi</taxon>
        <taxon>Actinopterygii</taxon>
        <taxon>Neopterygii</taxon>
        <taxon>Teleostei</taxon>
        <taxon>Neoteleostei</taxon>
        <taxon>Acanthomorphata</taxon>
        <taxon>Eupercaria</taxon>
        <taxon>Tetraodontiformes</taxon>
        <taxon>Tetradontoidea</taxon>
        <taxon>Tetraodontidae</taxon>
        <taxon>Tetraodon</taxon>
    </lineage>
</organism>
<dbReference type="PANTHER" id="PTHR16095">
    <property type="entry name" value="TRANSMEMBRANE PROTEIN 143 FAMILY MEMBER"/>
    <property type="match status" value="1"/>
</dbReference>
<feature type="region of interest" description="Disordered" evidence="2">
    <location>
        <begin position="238"/>
        <end position="261"/>
    </location>
</feature>
<feature type="compositionally biased region" description="Polar residues" evidence="2">
    <location>
        <begin position="316"/>
        <end position="326"/>
    </location>
</feature>
<comment type="caution">
    <text evidence="3">The sequence shown here is derived from an EMBL/GenBank/DDBJ whole genome shotgun (WGS) entry which is preliminary data.</text>
</comment>
<dbReference type="OrthoDB" id="8725016at2759"/>
<feature type="region of interest" description="Disordered" evidence="2">
    <location>
        <begin position="147"/>
        <end position="181"/>
    </location>
</feature>
<dbReference type="EMBL" id="CAAE01009919">
    <property type="protein sequence ID" value="CAF92437.1"/>
    <property type="molecule type" value="Genomic_DNA"/>
</dbReference>
<accession>Q4T3U5</accession>
<feature type="compositionally biased region" description="Polar residues" evidence="2">
    <location>
        <begin position="281"/>
        <end position="291"/>
    </location>
</feature>
<evidence type="ECO:0000256" key="2">
    <source>
        <dbReference type="SAM" id="MobiDB-lite"/>
    </source>
</evidence>
<evidence type="ECO:0000313" key="3">
    <source>
        <dbReference type="EMBL" id="CAF92437.1"/>
    </source>
</evidence>
<dbReference type="KEGG" id="tng:GSTEN00007637G001"/>
<feature type="compositionally biased region" description="Polar residues" evidence="2">
    <location>
        <begin position="816"/>
        <end position="825"/>
    </location>
</feature>
<dbReference type="PANTHER" id="PTHR16095:SF9">
    <property type="entry name" value="PROLINE AND SERINE-RICH PROTEIN 2"/>
    <property type="match status" value="1"/>
</dbReference>
<feature type="non-terminal residue" evidence="3">
    <location>
        <position position="1"/>
    </location>
</feature>
<feature type="region of interest" description="Disordered" evidence="2">
    <location>
        <begin position="65"/>
        <end position="97"/>
    </location>
</feature>
<feature type="compositionally biased region" description="Basic and acidic residues" evidence="2">
    <location>
        <begin position="65"/>
        <end position="93"/>
    </location>
</feature>
<sequence length="930" mass="101415">MTFTINTRCSRTGFPAVFWTAHGCGTIGIIPPQLKPARQRLSPLGFSWVSLQHCQQVVEVKLKQGEKRSEEGAASPSRREGHLLGLGEKDGGVGRRNKQVYVPPAHMATVWESQRFRHAEDDGLRFLSREEQECLQFFEQTIDSLEESLEEDDQQPEEAKPTARSRGVQEVDGHLSLTPSPSAMLSTLQSRFHGSKDHDIIDLVHPQPTLMQSRAVDFNPTSPDFHNMVPTPGSHLEMKPMDSSPSESNFGSTDSQGFQYHPPGCIPTPVLIAQKIAENQPGGTSNSQLSSLHRRCSEEYEKPSSPSADLLGKQGPPTSAKPTQYPANISVNLGSREQQSHSFSNVSLQERRAQMLANLTGSHPLLQEEANYAAEEKAGSSPRRSISFRDPTPDKSRMEALSKLGLTRNRAMSGGLSLLASTKSPSPDTDGGALKINAPESSLAAPQVIVTTSNQNQASVERNSEIPRRHSLRRDSMSNLLPPTVPQTNYQPAVPQTNYQPAVPQTNYQPAAVPQTNYQPAAVPQTNYQPAVPQTNYQPAVPQTNYQPAAVPQTNYQPAAVPQTNYQPAVPQTNYQPAAVPQTNYQPAVPQTNYHPAVPKTNYQPSAVPQTNYQPSAVPQTNYQPAVPQTNYQPSAVPQTNYHPAVPKTNYQPSAVPQTNYQPAVPQTNYQPSAVPQTNYQPSAVPQTNYHPAVPKTNYQPSAVPQTNYQPAVPQTNYQPAAVPQTNYHPPPLETVASVPPHPEVTSPEFNSYGGKSILVKPTSSPRTEAPGSPTSPEPKVLPPATEFNTYGGKSKTITPAPAAVKRNDLPDILSSHMNRTQSFPGRSDPVPPESSRHRERGHSPSHPPGVPPKSVKAPAPTPAPRPPRNSYHGPVSTQKPPQRPLSPQFRRKPASMFPSHGITVQFSGRGATEESRKDALRKLGLLKDS</sequence>
<dbReference type="AlphaFoldDB" id="Q4T3U5"/>
<evidence type="ECO:0000256" key="1">
    <source>
        <dbReference type="ARBA" id="ARBA00022553"/>
    </source>
</evidence>
<feature type="compositionally biased region" description="Basic and acidic residues" evidence="2">
    <location>
        <begin position="157"/>
        <end position="173"/>
    </location>
</feature>
<proteinExistence type="predicted"/>
<gene>
    <name evidence="3" type="ORF">GSTENG00007637001</name>
</gene>